<dbReference type="PANTHER" id="PTHR31232">
    <property type="match status" value="1"/>
</dbReference>
<dbReference type="InterPro" id="IPR010264">
    <property type="entry name" value="Self-incomp_S1"/>
</dbReference>
<evidence type="ECO:0000256" key="1">
    <source>
        <dbReference type="ARBA" id="ARBA00004613"/>
    </source>
</evidence>
<dbReference type="PANTHER" id="PTHR31232:SF121">
    <property type="entry name" value="S-PROTEIN HOMOLOG"/>
    <property type="match status" value="1"/>
</dbReference>
<dbReference type="EMBL" id="CAKOAT010242821">
    <property type="protein sequence ID" value="CAH8358164.1"/>
    <property type="molecule type" value="Genomic_DNA"/>
</dbReference>
<sequence>MAFSNKPHCILMFMISFFILSLFVSALDVSDAVAEAPAPGSGSDGFLPLAKKHVVIHNVVKNKQTVDVHCKSSEDDLGLIHLPWNQTWGFRFRVNIWETTKFVCNFTWYGGGSHNFDIFNVWRDDSEFGKFPVCSECLWQVRSSDGNEAMCRITGDSDPYCFPWDK</sequence>
<evidence type="ECO:0000313" key="8">
    <source>
        <dbReference type="Proteomes" id="UP001642260"/>
    </source>
</evidence>
<organism evidence="7 8">
    <name type="scientific">Eruca vesicaria subsp. sativa</name>
    <name type="common">Garden rocket</name>
    <name type="synonym">Eruca sativa</name>
    <dbReference type="NCBI Taxonomy" id="29727"/>
    <lineage>
        <taxon>Eukaryota</taxon>
        <taxon>Viridiplantae</taxon>
        <taxon>Streptophyta</taxon>
        <taxon>Embryophyta</taxon>
        <taxon>Tracheophyta</taxon>
        <taxon>Spermatophyta</taxon>
        <taxon>Magnoliopsida</taxon>
        <taxon>eudicotyledons</taxon>
        <taxon>Gunneridae</taxon>
        <taxon>Pentapetalae</taxon>
        <taxon>rosids</taxon>
        <taxon>malvids</taxon>
        <taxon>Brassicales</taxon>
        <taxon>Brassicaceae</taxon>
        <taxon>Brassiceae</taxon>
        <taxon>Eruca</taxon>
    </lineage>
</organism>
<dbReference type="GO" id="GO:0060320">
    <property type="term" value="P:rejection of self pollen"/>
    <property type="evidence" value="ECO:0007669"/>
    <property type="project" value="UniProtKB-KW"/>
</dbReference>
<keyword evidence="4 6" id="KW-0964">Secreted</keyword>
<comment type="subcellular location">
    <subcellularLocation>
        <location evidence="1 6">Secreted</location>
    </subcellularLocation>
</comment>
<dbReference type="GO" id="GO:0005576">
    <property type="term" value="C:extracellular region"/>
    <property type="evidence" value="ECO:0007669"/>
    <property type="project" value="UniProtKB-SubCell"/>
</dbReference>
<dbReference type="AlphaFoldDB" id="A0ABC8KMF3"/>
<keyword evidence="3 6" id="KW-0713">Self-incompatibility</keyword>
<comment type="caution">
    <text evidence="7">The sequence shown here is derived from an EMBL/GenBank/DDBJ whole genome shotgun (WGS) entry which is preliminary data.</text>
</comment>
<evidence type="ECO:0000256" key="5">
    <source>
        <dbReference type="ARBA" id="ARBA00022729"/>
    </source>
</evidence>
<reference evidence="7 8" key="1">
    <citation type="submission" date="2022-03" db="EMBL/GenBank/DDBJ databases">
        <authorList>
            <person name="Macdonald S."/>
            <person name="Ahmed S."/>
            <person name="Newling K."/>
        </authorList>
    </citation>
    <scope>NUCLEOTIDE SEQUENCE [LARGE SCALE GENOMIC DNA]</scope>
</reference>
<dbReference type="Proteomes" id="UP001642260">
    <property type="component" value="Unassembled WGS sequence"/>
</dbReference>
<proteinExistence type="inferred from homology"/>
<name>A0ABC8KMF3_ERUVS</name>
<evidence type="ECO:0000256" key="3">
    <source>
        <dbReference type="ARBA" id="ARBA00022471"/>
    </source>
</evidence>
<evidence type="ECO:0000256" key="4">
    <source>
        <dbReference type="ARBA" id="ARBA00022525"/>
    </source>
</evidence>
<keyword evidence="8" id="KW-1185">Reference proteome</keyword>
<dbReference type="Pfam" id="PF05938">
    <property type="entry name" value="Self-incomp_S1"/>
    <property type="match status" value="1"/>
</dbReference>
<evidence type="ECO:0000256" key="2">
    <source>
        <dbReference type="ARBA" id="ARBA00005581"/>
    </source>
</evidence>
<keyword evidence="5 6" id="KW-0732">Signal</keyword>
<gene>
    <name evidence="7" type="ORF">ERUC_LOCUS23920</name>
</gene>
<comment type="similarity">
    <text evidence="2 6">Belongs to the plant self-incompatibility (S1) protein family.</text>
</comment>
<evidence type="ECO:0000313" key="7">
    <source>
        <dbReference type="EMBL" id="CAH8358164.1"/>
    </source>
</evidence>
<feature type="signal peptide" evidence="6">
    <location>
        <begin position="1"/>
        <end position="26"/>
    </location>
</feature>
<feature type="chain" id="PRO_5044525524" description="S-protein homolog" evidence="6">
    <location>
        <begin position="27"/>
        <end position="166"/>
    </location>
</feature>
<evidence type="ECO:0000256" key="6">
    <source>
        <dbReference type="RuleBase" id="RU367044"/>
    </source>
</evidence>
<protein>
    <recommendedName>
        <fullName evidence="6">S-protein homolog</fullName>
    </recommendedName>
</protein>
<accession>A0ABC8KMF3</accession>